<keyword evidence="4" id="KW-1185">Reference proteome</keyword>
<evidence type="ECO:0000313" key="4">
    <source>
        <dbReference type="Proteomes" id="UP000006420"/>
    </source>
</evidence>
<keyword evidence="2" id="KW-0812">Transmembrane</keyword>
<dbReference type="Proteomes" id="UP000006420">
    <property type="component" value="Unassembled WGS sequence"/>
</dbReference>
<dbReference type="HOGENOM" id="CLU_1127236_0_0_10"/>
<evidence type="ECO:0000256" key="2">
    <source>
        <dbReference type="SAM" id="Phobius"/>
    </source>
</evidence>
<dbReference type="GeneID" id="78083604"/>
<dbReference type="OrthoDB" id="1050581at2"/>
<proteinExistence type="predicted"/>
<evidence type="ECO:0008006" key="5">
    <source>
        <dbReference type="Google" id="ProtNLM"/>
    </source>
</evidence>
<keyword evidence="2" id="KW-1133">Transmembrane helix</keyword>
<comment type="caution">
    <text evidence="3">The sequence shown here is derived from an EMBL/GenBank/DDBJ whole genome shotgun (WGS) entry which is preliminary data.</text>
</comment>
<feature type="region of interest" description="Disordered" evidence="1">
    <location>
        <begin position="93"/>
        <end position="122"/>
    </location>
</feature>
<dbReference type="STRING" id="742767.HMPREF9456_03002"/>
<sequence length="252" mass="27896">MEKIFITVIVLYALFVGIYFLWARAGKRRKKNIVGQGSSIQETGRLKENIVGKSRFDLSASTPLAAKSEPLTATSLKSDNQAENPNIFASANEVKPSAEVPQEELDEAFSDTPPDEDNEPMDIDYPLEYEVTEVNEDEPEDEEEETEEVEGTAQAILASGVQFDDLGNAVRTVNRTNEATPEQKQKAGDTLLEMRQTDMFEQVISGKPDAKRIVTDLMAESLSAFYERKDKEAGTTGSGKKAPDSFNIRDFA</sequence>
<gene>
    <name evidence="3" type="ORF">HMPREF9456_03002</name>
</gene>
<dbReference type="RefSeq" id="WP_006844366.1">
    <property type="nucleotide sequence ID" value="NZ_AQWJ01000007.1"/>
</dbReference>
<evidence type="ECO:0000256" key="1">
    <source>
        <dbReference type="SAM" id="MobiDB-lite"/>
    </source>
</evidence>
<accession>F8X443</accession>
<dbReference type="EMBL" id="ADLW01000018">
    <property type="protein sequence ID" value="EGK05089.1"/>
    <property type="molecule type" value="Genomic_DNA"/>
</dbReference>
<feature type="transmembrane region" description="Helical" evidence="2">
    <location>
        <begin position="6"/>
        <end position="23"/>
    </location>
</feature>
<feature type="region of interest" description="Disordered" evidence="1">
    <location>
        <begin position="227"/>
        <end position="252"/>
    </location>
</feature>
<organism evidence="3 4">
    <name type="scientific">Dysgonomonas mossii DSM 22836</name>
    <dbReference type="NCBI Taxonomy" id="742767"/>
    <lineage>
        <taxon>Bacteria</taxon>
        <taxon>Pseudomonadati</taxon>
        <taxon>Bacteroidota</taxon>
        <taxon>Bacteroidia</taxon>
        <taxon>Bacteroidales</taxon>
        <taxon>Dysgonomonadaceae</taxon>
        <taxon>Dysgonomonas</taxon>
    </lineage>
</organism>
<feature type="compositionally biased region" description="Acidic residues" evidence="1">
    <location>
        <begin position="101"/>
        <end position="122"/>
    </location>
</feature>
<protein>
    <recommendedName>
        <fullName evidence="5">DUF4122 domain-containing protein</fullName>
    </recommendedName>
</protein>
<dbReference type="AlphaFoldDB" id="F8X443"/>
<evidence type="ECO:0000313" key="3">
    <source>
        <dbReference type="EMBL" id="EGK05089.1"/>
    </source>
</evidence>
<reference evidence="3 4" key="1">
    <citation type="submission" date="2011-04" db="EMBL/GenBank/DDBJ databases">
        <title>The Genome Sequence of Dysgonomonas mossii DSM 22836.</title>
        <authorList>
            <consortium name="The Broad Institute Genome Sequencing Platform"/>
            <person name="Earl A."/>
            <person name="Ward D."/>
            <person name="Feldgarden M."/>
            <person name="Gevers D."/>
            <person name="Pudlo N."/>
            <person name="Martens E."/>
            <person name="Allen-Vercoe E."/>
            <person name="Young S.K."/>
            <person name="Zeng Q."/>
            <person name="Gargeya S."/>
            <person name="Fitzgerald M."/>
            <person name="Haas B."/>
            <person name="Abouelleil A."/>
            <person name="Alvarado L."/>
            <person name="Arachchi H.M."/>
            <person name="Berlin A."/>
            <person name="Brown A."/>
            <person name="Chapman S.B."/>
            <person name="Chen Z."/>
            <person name="Dunbar C."/>
            <person name="Freedman E."/>
            <person name="Gearin G."/>
            <person name="Gellesch M."/>
            <person name="Goldberg J."/>
            <person name="Griggs A."/>
            <person name="Gujja S."/>
            <person name="Heiman D."/>
            <person name="Howarth C."/>
            <person name="Larson L."/>
            <person name="Lui A."/>
            <person name="MacDonald P.J.P."/>
            <person name="Mehta T."/>
            <person name="Montmayeur A."/>
            <person name="Murphy C."/>
            <person name="Neiman D."/>
            <person name="Pearson M."/>
            <person name="Priest M."/>
            <person name="Roberts A."/>
            <person name="Saif S."/>
            <person name="Shea T."/>
            <person name="Shenoy N."/>
            <person name="Sisk P."/>
            <person name="Stolte C."/>
            <person name="Sykes S."/>
            <person name="Yandava C."/>
            <person name="Wortman J."/>
            <person name="Nusbaum C."/>
            <person name="Birren B."/>
        </authorList>
    </citation>
    <scope>NUCLEOTIDE SEQUENCE [LARGE SCALE GENOMIC DNA]</scope>
    <source>
        <strain evidence="3 4">DSM 22836</strain>
    </source>
</reference>
<dbReference type="eggNOG" id="ENOG502Z9D0">
    <property type="taxonomic scope" value="Bacteria"/>
</dbReference>
<keyword evidence="2" id="KW-0472">Membrane</keyword>
<name>F8X443_9BACT</name>